<reference evidence="1 2" key="1">
    <citation type="submission" date="2019-05" db="EMBL/GenBank/DDBJ databases">
        <title>Dyadobacter AR-3-8 sp. nov., isolated from arctic soil.</title>
        <authorList>
            <person name="Chaudhary D.K."/>
        </authorList>
    </citation>
    <scope>NUCLEOTIDE SEQUENCE [LARGE SCALE GENOMIC DNA]</scope>
    <source>
        <strain evidence="1 2">AR-3-8</strain>
    </source>
</reference>
<evidence type="ECO:0000313" key="2">
    <source>
        <dbReference type="Proteomes" id="UP000304900"/>
    </source>
</evidence>
<dbReference type="Proteomes" id="UP000304900">
    <property type="component" value="Unassembled WGS sequence"/>
</dbReference>
<evidence type="ECO:0000313" key="1">
    <source>
        <dbReference type="EMBL" id="TKT88781.1"/>
    </source>
</evidence>
<accession>A0A4U6CYF6</accession>
<dbReference type="AlphaFoldDB" id="A0A4U6CYF6"/>
<name>A0A4U6CYF6_9BACT</name>
<protein>
    <submittedName>
        <fullName evidence="1">Uncharacterized protein</fullName>
    </submittedName>
</protein>
<dbReference type="RefSeq" id="WP_137342963.1">
    <property type="nucleotide sequence ID" value="NZ_BSQH01000008.1"/>
</dbReference>
<dbReference type="EMBL" id="SZVO01000014">
    <property type="protein sequence ID" value="TKT88781.1"/>
    <property type="molecule type" value="Genomic_DNA"/>
</dbReference>
<sequence length="180" mass="20748">MISLLHIHRFILALWLLLLSYPLMSQSWKPDFKISINYRTNAIFKGSDLNQFLEFNVPNSAGFCSSGMIIFYFRVNYLGVVDSLYHEGDPDMKAAGIINQNILNTNGNWILPKITSTTNKCWFIFPYFILGGLNNCSDQDKKKHEQLLILRNLLSAFKFRADEKGRYLLAPNPIQSYSIK</sequence>
<comment type="caution">
    <text evidence="1">The sequence shown here is derived from an EMBL/GenBank/DDBJ whole genome shotgun (WGS) entry which is preliminary data.</text>
</comment>
<proteinExistence type="predicted"/>
<keyword evidence="2" id="KW-1185">Reference proteome</keyword>
<gene>
    <name evidence="1" type="ORF">FDK13_26135</name>
</gene>
<dbReference type="OrthoDB" id="965816at2"/>
<organism evidence="1 2">
    <name type="scientific">Dyadobacter frigoris</name>
    <dbReference type="NCBI Taxonomy" id="2576211"/>
    <lineage>
        <taxon>Bacteria</taxon>
        <taxon>Pseudomonadati</taxon>
        <taxon>Bacteroidota</taxon>
        <taxon>Cytophagia</taxon>
        <taxon>Cytophagales</taxon>
        <taxon>Spirosomataceae</taxon>
        <taxon>Dyadobacter</taxon>
    </lineage>
</organism>